<evidence type="ECO:0000313" key="2">
    <source>
        <dbReference type="Proteomes" id="UP000346198"/>
    </source>
</evidence>
<gene>
    <name evidence="1" type="ORF">SCARR_00061</name>
</gene>
<dbReference type="AlphaFoldDB" id="A0A6C2UF13"/>
<accession>A0A6C2UF13</accession>
<evidence type="ECO:0000313" key="1">
    <source>
        <dbReference type="EMBL" id="VGO18011.1"/>
    </source>
</evidence>
<dbReference type="Proteomes" id="UP000346198">
    <property type="component" value="Unassembled WGS sequence"/>
</dbReference>
<sequence length="94" mass="11014">MELKARLFNRTPYTQTFRWWANVAAKVHDNYQSFFPPDVHYVADHAVRAQSSFPKAENPCYGVDYQNRPEANDLSWYQNIPVPPRCHLPMCAVE</sequence>
<name>A0A6C2UF13_9BACT</name>
<protein>
    <submittedName>
        <fullName evidence="1">Uncharacterized protein</fullName>
    </submittedName>
</protein>
<reference evidence="1 2" key="1">
    <citation type="submission" date="2019-04" db="EMBL/GenBank/DDBJ databases">
        <authorList>
            <person name="Van Vliet M D."/>
        </authorList>
    </citation>
    <scope>NUCLEOTIDE SEQUENCE [LARGE SCALE GENOMIC DNA]</scope>
    <source>
        <strain evidence="1 2">F21</strain>
    </source>
</reference>
<keyword evidence="2" id="KW-1185">Reference proteome</keyword>
<organism evidence="1 2">
    <name type="scientific">Pontiella sulfatireligans</name>
    <dbReference type="NCBI Taxonomy" id="2750658"/>
    <lineage>
        <taxon>Bacteria</taxon>
        <taxon>Pseudomonadati</taxon>
        <taxon>Kiritimatiellota</taxon>
        <taxon>Kiritimatiellia</taxon>
        <taxon>Kiritimatiellales</taxon>
        <taxon>Pontiellaceae</taxon>
        <taxon>Pontiella</taxon>
    </lineage>
</organism>
<dbReference type="EMBL" id="CAAHFH010000001">
    <property type="protein sequence ID" value="VGO18011.1"/>
    <property type="molecule type" value="Genomic_DNA"/>
</dbReference>
<proteinExistence type="predicted"/>